<evidence type="ECO:0000256" key="3">
    <source>
        <dbReference type="PROSITE-ProRule" id="PRU00339"/>
    </source>
</evidence>
<comment type="caution">
    <text evidence="4">The sequence shown here is derived from an EMBL/GenBank/DDBJ whole genome shotgun (WGS) entry which is preliminary data.</text>
</comment>
<keyword evidence="2 3" id="KW-0802">TPR repeat</keyword>
<gene>
    <name evidence="4" type="ORF">MBAV_001271</name>
</gene>
<reference evidence="4 5" key="1">
    <citation type="submission" date="2015-02" db="EMBL/GenBank/DDBJ databases">
        <title>Single-cell genomics of uncultivated deep-branching MTB reveals a conserved set of magnetosome genes.</title>
        <authorList>
            <person name="Kolinko S."/>
            <person name="Richter M."/>
            <person name="Glockner F.O."/>
            <person name="Brachmann A."/>
            <person name="Schuler D."/>
        </authorList>
    </citation>
    <scope>NUCLEOTIDE SEQUENCE [LARGE SCALE GENOMIC DNA]</scope>
    <source>
        <strain evidence="4">TM-1</strain>
    </source>
</reference>
<dbReference type="Proteomes" id="UP000033423">
    <property type="component" value="Unassembled WGS sequence"/>
</dbReference>
<evidence type="ECO:0000313" key="5">
    <source>
        <dbReference type="Proteomes" id="UP000033423"/>
    </source>
</evidence>
<organism evidence="4 5">
    <name type="scientific">Candidatus Magnetobacterium bavaricum</name>
    <dbReference type="NCBI Taxonomy" id="29290"/>
    <lineage>
        <taxon>Bacteria</taxon>
        <taxon>Pseudomonadati</taxon>
        <taxon>Nitrospirota</taxon>
        <taxon>Thermodesulfovibrionia</taxon>
        <taxon>Thermodesulfovibrionales</taxon>
        <taxon>Candidatus Magnetobacteriaceae</taxon>
        <taxon>Candidatus Magnetobacterium</taxon>
    </lineage>
</organism>
<dbReference type="Pfam" id="PF13181">
    <property type="entry name" value="TPR_8"/>
    <property type="match status" value="1"/>
</dbReference>
<feature type="repeat" description="TPR" evidence="3">
    <location>
        <begin position="9"/>
        <end position="42"/>
    </location>
</feature>
<dbReference type="PROSITE" id="PS50293">
    <property type="entry name" value="TPR_REGION"/>
    <property type="match status" value="1"/>
</dbReference>
<evidence type="ECO:0000256" key="2">
    <source>
        <dbReference type="ARBA" id="ARBA00022803"/>
    </source>
</evidence>
<keyword evidence="5" id="KW-1185">Reference proteome</keyword>
<dbReference type="PANTHER" id="PTHR44858">
    <property type="entry name" value="TETRATRICOPEPTIDE REPEAT PROTEIN 6"/>
    <property type="match status" value="1"/>
</dbReference>
<dbReference type="GO" id="GO:0009279">
    <property type="term" value="C:cell outer membrane"/>
    <property type="evidence" value="ECO:0007669"/>
    <property type="project" value="TreeGrafter"/>
</dbReference>
<dbReference type="GO" id="GO:0046813">
    <property type="term" value="P:receptor-mediated virion attachment to host cell"/>
    <property type="evidence" value="ECO:0007669"/>
    <property type="project" value="TreeGrafter"/>
</dbReference>
<dbReference type="SMART" id="SM00028">
    <property type="entry name" value="TPR"/>
    <property type="match status" value="2"/>
</dbReference>
<dbReference type="Gene3D" id="1.25.40.10">
    <property type="entry name" value="Tetratricopeptide repeat domain"/>
    <property type="match status" value="1"/>
</dbReference>
<proteinExistence type="predicted"/>
<dbReference type="InterPro" id="IPR019734">
    <property type="entry name" value="TPR_rpt"/>
</dbReference>
<dbReference type="AlphaFoldDB" id="A0A0F3GXE6"/>
<evidence type="ECO:0000256" key="1">
    <source>
        <dbReference type="ARBA" id="ARBA00022737"/>
    </source>
</evidence>
<dbReference type="Pfam" id="PF00515">
    <property type="entry name" value="TPR_1"/>
    <property type="match status" value="1"/>
</dbReference>
<evidence type="ECO:0000313" key="4">
    <source>
        <dbReference type="EMBL" id="KJU86535.1"/>
    </source>
</evidence>
<protein>
    <submittedName>
        <fullName evidence="4">Uncharacterized protein</fullName>
    </submittedName>
</protein>
<dbReference type="PROSITE" id="PS50005">
    <property type="entry name" value="TPR"/>
    <property type="match status" value="1"/>
</dbReference>
<sequence>MIETDPRDAIAYYNRGIAYCGKRNYDQAIGDYTKAIEINPRFALAYLNRALALAQKGKNGQAIDDFKMAAKLGDNDAQDRLKRTGITW</sequence>
<dbReference type="InterPro" id="IPR050498">
    <property type="entry name" value="Ycf3"/>
</dbReference>
<dbReference type="PANTHER" id="PTHR44858:SF1">
    <property type="entry name" value="UDP-N-ACETYLGLUCOSAMINE--PEPTIDE N-ACETYLGLUCOSAMINYLTRANSFERASE SPINDLY-RELATED"/>
    <property type="match status" value="1"/>
</dbReference>
<keyword evidence="1" id="KW-0677">Repeat</keyword>
<dbReference type="SUPFAM" id="SSF48452">
    <property type="entry name" value="TPR-like"/>
    <property type="match status" value="1"/>
</dbReference>
<dbReference type="PATRIC" id="fig|29290.4.peg.1691"/>
<dbReference type="EMBL" id="LACI01000556">
    <property type="protein sequence ID" value="KJU86535.1"/>
    <property type="molecule type" value="Genomic_DNA"/>
</dbReference>
<accession>A0A0F3GXE6</accession>
<dbReference type="InterPro" id="IPR011990">
    <property type="entry name" value="TPR-like_helical_dom_sf"/>
</dbReference>
<name>A0A0F3GXE6_9BACT</name>